<proteinExistence type="predicted"/>
<protein>
    <recommendedName>
        <fullName evidence="1">Transposase DDE domain-containing protein</fullName>
    </recommendedName>
</protein>
<name>A0A5K7ZMX8_9BACT</name>
<evidence type="ECO:0000313" key="3">
    <source>
        <dbReference type="Proteomes" id="UP000427769"/>
    </source>
</evidence>
<gene>
    <name evidence="2" type="ORF">DSCW_48940</name>
</gene>
<evidence type="ECO:0000313" key="2">
    <source>
        <dbReference type="EMBL" id="BBO77477.1"/>
    </source>
</evidence>
<dbReference type="InterPro" id="IPR025668">
    <property type="entry name" value="Tnp_DDE_dom"/>
</dbReference>
<dbReference type="EMBL" id="AP021875">
    <property type="protein sequence ID" value="BBO77477.1"/>
    <property type="molecule type" value="Genomic_DNA"/>
</dbReference>
<keyword evidence="3" id="KW-1185">Reference proteome</keyword>
<reference evidence="2 3" key="1">
    <citation type="submission" date="2019-11" db="EMBL/GenBank/DDBJ databases">
        <title>Comparative genomics of hydrocarbon-degrading Desulfosarcina strains.</title>
        <authorList>
            <person name="Watanabe M."/>
            <person name="Kojima H."/>
            <person name="Fukui M."/>
        </authorList>
    </citation>
    <scope>NUCLEOTIDE SEQUENCE [LARGE SCALE GENOMIC DNA]</scope>
    <source>
        <strain evidence="2 3">PP31</strain>
    </source>
</reference>
<dbReference type="NCBIfam" id="NF033539">
    <property type="entry name" value="transpos_IS1380"/>
    <property type="match status" value="1"/>
</dbReference>
<dbReference type="InterPro" id="IPR047960">
    <property type="entry name" value="Transpos_IS1380"/>
</dbReference>
<feature type="domain" description="Transposase DDE" evidence="1">
    <location>
        <begin position="15"/>
        <end position="439"/>
    </location>
</feature>
<dbReference type="Pfam" id="PF13701">
    <property type="entry name" value="DDE_Tnp_1_4"/>
    <property type="match status" value="1"/>
</dbReference>
<accession>A0A5K7ZMX8</accession>
<sequence length="439" mass="49441">MRKQNSKKGRPRKVIKQGKAHLSFTGKNVTSYGGMAVVSRALDYFRVREDLKHLTAELDECRHHQMRHVLEQLITLRLLGGEAVSDTALLDDPALKALFEWDAIAHPATFGRRLGDLRWLHNLGLEGIVTGLSDQVAQPGMRLVAIDSTVASVFGQQIEGADRGYNPHKPGRDSYHPLLAVDVKARSVVDGYLRPGSCASGHGLDDFIHKIAAESSHPMDQTVFRLDKGLTAGKVLDTIEQFGAGYVAKVKLTANVVGKISKIKKWRAIGNGHFAANMRCQLDGWSHPRRMAVIERYLPAEEQSPQLPLFEMMEGRYEVVVTNLHLNAENIWRLYNRGTVVEQIIEELKNDFAATGIRTKGFWANDALFLTGLIAYNLLNCIRRLTLPKALRTARIKRLGLLLLHLPANVLYRSRQWQIKIRRDHPMRLIFYRAMAALQ</sequence>
<evidence type="ECO:0000259" key="1">
    <source>
        <dbReference type="Pfam" id="PF13701"/>
    </source>
</evidence>
<dbReference type="KEGG" id="dwd:DSCW_48940"/>
<dbReference type="AlphaFoldDB" id="A0A5K7ZMX8"/>
<dbReference type="Proteomes" id="UP000427769">
    <property type="component" value="Chromosome"/>
</dbReference>
<dbReference type="RefSeq" id="WP_170302436.1">
    <property type="nucleotide sequence ID" value="NZ_AP021875.1"/>
</dbReference>
<organism evidence="2 3">
    <name type="scientific">Desulfosarcina widdelii</name>
    <dbReference type="NCBI Taxonomy" id="947919"/>
    <lineage>
        <taxon>Bacteria</taxon>
        <taxon>Pseudomonadati</taxon>
        <taxon>Thermodesulfobacteriota</taxon>
        <taxon>Desulfobacteria</taxon>
        <taxon>Desulfobacterales</taxon>
        <taxon>Desulfosarcinaceae</taxon>
        <taxon>Desulfosarcina</taxon>
    </lineage>
</organism>